<proteinExistence type="predicted"/>
<protein>
    <submittedName>
        <fullName evidence="1">Uncharacterized protein</fullName>
    </submittedName>
</protein>
<dbReference type="EMBL" id="SNYC01000007">
    <property type="protein sequence ID" value="TDQ07062.1"/>
    <property type="molecule type" value="Genomic_DNA"/>
</dbReference>
<organism evidence="1 2">
    <name type="scientific">Pedobacter metabolipauper</name>
    <dbReference type="NCBI Taxonomy" id="425513"/>
    <lineage>
        <taxon>Bacteria</taxon>
        <taxon>Pseudomonadati</taxon>
        <taxon>Bacteroidota</taxon>
        <taxon>Sphingobacteriia</taxon>
        <taxon>Sphingobacteriales</taxon>
        <taxon>Sphingobacteriaceae</taxon>
        <taxon>Pedobacter</taxon>
    </lineage>
</organism>
<comment type="caution">
    <text evidence="1">The sequence shown here is derived from an EMBL/GenBank/DDBJ whole genome shotgun (WGS) entry which is preliminary data.</text>
</comment>
<evidence type="ECO:0000313" key="2">
    <source>
        <dbReference type="Proteomes" id="UP000295620"/>
    </source>
</evidence>
<gene>
    <name evidence="1" type="ORF">ATK78_4078</name>
</gene>
<sequence>MNKKLIFGLILLGISVLNPGCKHEQVNGKSLYIKYLKSHIRK</sequence>
<reference evidence="1 2" key="1">
    <citation type="submission" date="2019-03" db="EMBL/GenBank/DDBJ databases">
        <title>Genomic Encyclopedia of Archaeal and Bacterial Type Strains, Phase II (KMG-II): from individual species to whole genera.</title>
        <authorList>
            <person name="Goeker M."/>
        </authorList>
    </citation>
    <scope>NUCLEOTIDE SEQUENCE [LARGE SCALE GENOMIC DNA]</scope>
    <source>
        <strain evidence="1 2">DSM 19035</strain>
    </source>
</reference>
<dbReference type="AlphaFoldDB" id="A0A4R6SRK0"/>
<evidence type="ECO:0000313" key="1">
    <source>
        <dbReference type="EMBL" id="TDQ07062.1"/>
    </source>
</evidence>
<dbReference type="Proteomes" id="UP000295620">
    <property type="component" value="Unassembled WGS sequence"/>
</dbReference>
<accession>A0A4R6SRK0</accession>
<keyword evidence="2" id="KW-1185">Reference proteome</keyword>
<name>A0A4R6SRK0_9SPHI</name>